<proteinExistence type="predicted"/>
<feature type="chain" id="PRO_5046738988" evidence="1">
    <location>
        <begin position="24"/>
        <end position="274"/>
    </location>
</feature>
<protein>
    <submittedName>
        <fullName evidence="2">Uncharacterized protein</fullName>
    </submittedName>
</protein>
<evidence type="ECO:0000313" key="2">
    <source>
        <dbReference type="EMBL" id="KAF1727383.1"/>
    </source>
</evidence>
<dbReference type="Proteomes" id="UP000781710">
    <property type="component" value="Unassembled WGS sequence"/>
</dbReference>
<evidence type="ECO:0000256" key="1">
    <source>
        <dbReference type="SAM" id="SignalP"/>
    </source>
</evidence>
<organism evidence="2 3">
    <name type="scientific">Pseudoxanthomonas japonensis</name>
    <dbReference type="NCBI Taxonomy" id="69284"/>
    <lineage>
        <taxon>Bacteria</taxon>
        <taxon>Pseudomonadati</taxon>
        <taxon>Pseudomonadota</taxon>
        <taxon>Gammaproteobacteria</taxon>
        <taxon>Lysobacterales</taxon>
        <taxon>Lysobacteraceae</taxon>
        <taxon>Pseudoxanthomonas</taxon>
    </lineage>
</organism>
<name>A0ABQ6ZM17_9GAMM</name>
<reference evidence="2 3" key="1">
    <citation type="submission" date="2017-10" db="EMBL/GenBank/DDBJ databases">
        <title>Whole genome sequencing of members of genus Pseudoxanthomonas.</title>
        <authorList>
            <person name="Kumar S."/>
            <person name="Bansal K."/>
            <person name="Kaur A."/>
            <person name="Patil P."/>
            <person name="Sharma S."/>
            <person name="Patil P.B."/>
        </authorList>
    </citation>
    <scope>NUCLEOTIDE SEQUENCE [LARGE SCALE GENOMIC DNA]</scope>
    <source>
        <strain evidence="2 3">DSM 17109</strain>
    </source>
</reference>
<comment type="caution">
    <text evidence="2">The sequence shown here is derived from an EMBL/GenBank/DDBJ whole genome shotgun (WGS) entry which is preliminary data.</text>
</comment>
<sequence>MKCIAIRAMWLLSAFACAPLAVAQEDTPPRMDDAQIAQAILDAEATGRAIYLHDQAAAVASDAVMENKAFRQDGKQGRLGGWITEQRDAGIVVTFLSSDAEPRARYRVTVDSEGSVIGDIEALAESTALTPHELGAARARNTAATAEFAPCSRSYNTVVLPDLREGGGWIAYLLPGTTKQGIVPVGGSYRLDLDATGERILKQRGFTRSCIVLESPRDSVGMMITHLLDPVPTEVHVFWSLWAGKPMYVGTSAGLWKIEDGQVTMTSRREEKSQ</sequence>
<gene>
    <name evidence="2" type="ORF">CSC78_00750</name>
</gene>
<keyword evidence="1" id="KW-0732">Signal</keyword>
<accession>A0ABQ6ZM17</accession>
<evidence type="ECO:0000313" key="3">
    <source>
        <dbReference type="Proteomes" id="UP000781710"/>
    </source>
</evidence>
<feature type="signal peptide" evidence="1">
    <location>
        <begin position="1"/>
        <end position="23"/>
    </location>
</feature>
<keyword evidence="3" id="KW-1185">Reference proteome</keyword>
<dbReference type="EMBL" id="PDWW01000001">
    <property type="protein sequence ID" value="KAF1727383.1"/>
    <property type="molecule type" value="Genomic_DNA"/>
</dbReference>